<dbReference type="PANTHER" id="PTHR21366:SF31">
    <property type="entry name" value="METALLOTHIOL TRANSFERASE FOSB"/>
    <property type="match status" value="1"/>
</dbReference>
<dbReference type="PROSITE" id="PS51819">
    <property type="entry name" value="VOC"/>
    <property type="match status" value="1"/>
</dbReference>
<evidence type="ECO:0000259" key="2">
    <source>
        <dbReference type="PROSITE" id="PS51819"/>
    </source>
</evidence>
<dbReference type="AlphaFoldDB" id="A0A1I4SEP6"/>
<reference evidence="3 4" key="1">
    <citation type="submission" date="2016-10" db="EMBL/GenBank/DDBJ databases">
        <authorList>
            <person name="de Groot N.N."/>
        </authorList>
    </citation>
    <scope>NUCLEOTIDE SEQUENCE [LARGE SCALE GENOMIC DNA]</scope>
    <source>
        <strain evidence="3 4">CGMCC 4.1877</strain>
    </source>
</reference>
<dbReference type="Gene3D" id="3.10.180.10">
    <property type="entry name" value="2,3-Dihydroxybiphenyl 1,2-Dioxygenase, domain 1"/>
    <property type="match status" value="1"/>
</dbReference>
<keyword evidence="3" id="KW-0560">Oxidoreductase</keyword>
<proteinExistence type="predicted"/>
<dbReference type="Pfam" id="PF00903">
    <property type="entry name" value="Glyoxalase"/>
    <property type="match status" value="1"/>
</dbReference>
<dbReference type="InterPro" id="IPR029068">
    <property type="entry name" value="Glyas_Bleomycin-R_OHBP_Dase"/>
</dbReference>
<dbReference type="InterPro" id="IPR004360">
    <property type="entry name" value="Glyas_Fos-R_dOase_dom"/>
</dbReference>
<accession>A0A1I4SEP6</accession>
<dbReference type="Proteomes" id="UP000199614">
    <property type="component" value="Unassembled WGS sequence"/>
</dbReference>
<feature type="domain" description="VOC" evidence="2">
    <location>
        <begin position="55"/>
        <end position="175"/>
    </location>
</feature>
<sequence>MSTTDATGATDTAATDPAATDTAATDTAALDAERDRIRDAHLKPLGERPASTARGLHHTALVSSDVERTVRFYQDVLGFPLTELIENRDYPGSSHFFFDIGNGNLLAFFDFPGLDVGPYAEVLGGLHHMAISVEQSRWDELVARLTEAGVEHEVHSGVSVYFRDPDGARIELIADPLGEMYGNKVL</sequence>
<evidence type="ECO:0000313" key="4">
    <source>
        <dbReference type="Proteomes" id="UP000199614"/>
    </source>
</evidence>
<gene>
    <name evidence="3" type="ORF">SAMN05216207_1001400</name>
</gene>
<dbReference type="EMBL" id="FOUY01000001">
    <property type="protein sequence ID" value="SFM62968.1"/>
    <property type="molecule type" value="Genomic_DNA"/>
</dbReference>
<dbReference type="RefSeq" id="WP_245773235.1">
    <property type="nucleotide sequence ID" value="NZ_FOUY01000001.1"/>
</dbReference>
<protein>
    <submittedName>
        <fullName evidence="3">Catechol 2,3-dioxygenase</fullName>
    </submittedName>
</protein>
<feature type="region of interest" description="Disordered" evidence="1">
    <location>
        <begin position="1"/>
        <end position="24"/>
    </location>
</feature>
<keyword evidence="3" id="KW-0223">Dioxygenase</keyword>
<name>A0A1I4SEP6_PSUAM</name>
<dbReference type="InterPro" id="IPR050383">
    <property type="entry name" value="GlyoxalaseI/FosfomycinResist"/>
</dbReference>
<evidence type="ECO:0000256" key="1">
    <source>
        <dbReference type="SAM" id="MobiDB-lite"/>
    </source>
</evidence>
<organism evidence="3 4">
    <name type="scientific">Pseudonocardia ammonioxydans</name>
    <dbReference type="NCBI Taxonomy" id="260086"/>
    <lineage>
        <taxon>Bacteria</taxon>
        <taxon>Bacillati</taxon>
        <taxon>Actinomycetota</taxon>
        <taxon>Actinomycetes</taxon>
        <taxon>Pseudonocardiales</taxon>
        <taxon>Pseudonocardiaceae</taxon>
        <taxon>Pseudonocardia</taxon>
    </lineage>
</organism>
<keyword evidence="4" id="KW-1185">Reference proteome</keyword>
<dbReference type="PANTHER" id="PTHR21366">
    <property type="entry name" value="GLYOXALASE FAMILY PROTEIN"/>
    <property type="match status" value="1"/>
</dbReference>
<dbReference type="InterPro" id="IPR037523">
    <property type="entry name" value="VOC_core"/>
</dbReference>
<dbReference type="STRING" id="260086.SAMN05216207_1001400"/>
<evidence type="ECO:0000313" key="3">
    <source>
        <dbReference type="EMBL" id="SFM62968.1"/>
    </source>
</evidence>
<dbReference type="GO" id="GO:0051213">
    <property type="term" value="F:dioxygenase activity"/>
    <property type="evidence" value="ECO:0007669"/>
    <property type="project" value="UniProtKB-KW"/>
</dbReference>
<dbReference type="SUPFAM" id="SSF54593">
    <property type="entry name" value="Glyoxalase/Bleomycin resistance protein/Dihydroxybiphenyl dioxygenase"/>
    <property type="match status" value="1"/>
</dbReference>